<reference evidence="1" key="2">
    <citation type="submission" date="2021-01" db="EMBL/GenBank/DDBJ databases">
        <authorList>
            <person name="Schikora-Tamarit M.A."/>
        </authorList>
    </citation>
    <scope>NUCLEOTIDE SEQUENCE</scope>
    <source>
        <strain evidence="1">CBS6075</strain>
    </source>
</reference>
<dbReference type="OrthoDB" id="3998223at2759"/>
<organism evidence="1 2">
    <name type="scientific">Ogataea philodendri</name>
    <dbReference type="NCBI Taxonomy" id="1378263"/>
    <lineage>
        <taxon>Eukaryota</taxon>
        <taxon>Fungi</taxon>
        <taxon>Dikarya</taxon>
        <taxon>Ascomycota</taxon>
        <taxon>Saccharomycotina</taxon>
        <taxon>Pichiomycetes</taxon>
        <taxon>Pichiales</taxon>
        <taxon>Pichiaceae</taxon>
        <taxon>Ogataea</taxon>
    </lineage>
</organism>
<dbReference type="GeneID" id="70236992"/>
<proteinExistence type="predicted"/>
<comment type="caution">
    <text evidence="1">The sequence shown here is derived from an EMBL/GenBank/DDBJ whole genome shotgun (WGS) entry which is preliminary data.</text>
</comment>
<keyword evidence="2" id="KW-1185">Reference proteome</keyword>
<dbReference type="EMBL" id="JAEUBE010000366">
    <property type="protein sequence ID" value="KAH3663627.1"/>
    <property type="molecule type" value="Genomic_DNA"/>
</dbReference>
<dbReference type="AlphaFoldDB" id="A0A9P8P2J2"/>
<accession>A0A9P8P2J2</accession>
<name>A0A9P8P2J2_9ASCO</name>
<evidence type="ECO:0000313" key="2">
    <source>
        <dbReference type="Proteomes" id="UP000769157"/>
    </source>
</evidence>
<dbReference type="RefSeq" id="XP_046059963.1">
    <property type="nucleotide sequence ID" value="XM_046206171.1"/>
</dbReference>
<dbReference type="Proteomes" id="UP000769157">
    <property type="component" value="Unassembled WGS sequence"/>
</dbReference>
<protein>
    <submittedName>
        <fullName evidence="1">Uncharacterized protein</fullName>
    </submittedName>
</protein>
<evidence type="ECO:0000313" key="1">
    <source>
        <dbReference type="EMBL" id="KAH3663627.1"/>
    </source>
</evidence>
<gene>
    <name evidence="1" type="ORF">OGAPHI_005028</name>
</gene>
<sequence>MLDSIVDSGLVTSTLYKIDDELKFLIMETYLKDRDLVHRFKYYKERNRERDALAAIGRAKRELEIVSGSETSGSSQGDLYSPEETNPVAATHFEEFVGLLTAFLEICFTALIRPVSKTIFALLSRPDTKYDLGYCLQTMFSFLNVVFIRFITTDQIVMSPLTPQSRNEVSHAFKSGFDFGPDSQFTPPKSSEKKLIDQLHSIQEDESLFSELMVTTNDSDEENSKEWADHILKQQTQDLPPCELLADSLVSGSSPTVPDESQYQVVDTKALETSGSPSNQNDEMLRIFQVLRDGLREYIRQLSAAKADYVVMVRSDFLINYGGKAGCHLRTKMINEYLTMAKNDEELLCYSLSQQLGDMSILEDIRNLIRESDRRRKLYNKRKNIMIDKEKRAASTPINDVIPSPVEVSEKKRKPRIDTKFKGLSVEKIQIGYYNQDKLNAVADLTQILKAEESEQFVVDLRGKSMPLKACLEAIYSPELNFDHSMVYTKIPLNLSFDYSIDLESNRTVAYTESLLSVSSHLASDLNVSNDNFSRILQLRAVVRVYDNDMLVLRRTEQVTGHLLSDNNRMKVNLPLNSKYWSSLLNEYSNGSVGAGKFESLRITHTLYFDEDPSVIRTSPQCSEKD</sequence>
<reference evidence="1" key="1">
    <citation type="journal article" date="2021" name="Open Biol.">
        <title>Shared evolutionary footprints suggest mitochondrial oxidative damage underlies multiple complex I losses in fungi.</title>
        <authorList>
            <person name="Schikora-Tamarit M.A."/>
            <person name="Marcet-Houben M."/>
            <person name="Nosek J."/>
            <person name="Gabaldon T."/>
        </authorList>
    </citation>
    <scope>NUCLEOTIDE SEQUENCE</scope>
    <source>
        <strain evidence="1">CBS6075</strain>
    </source>
</reference>